<reference evidence="2 3" key="1">
    <citation type="submission" date="2019-02" db="EMBL/GenBank/DDBJ databases">
        <title>Deep-cultivation of Planctomycetes and their phenomic and genomic characterization uncovers novel biology.</title>
        <authorList>
            <person name="Wiegand S."/>
            <person name="Jogler M."/>
            <person name="Boedeker C."/>
            <person name="Pinto D."/>
            <person name="Vollmers J."/>
            <person name="Rivas-Marin E."/>
            <person name="Kohn T."/>
            <person name="Peeters S.H."/>
            <person name="Heuer A."/>
            <person name="Rast P."/>
            <person name="Oberbeckmann S."/>
            <person name="Bunk B."/>
            <person name="Jeske O."/>
            <person name="Meyerdierks A."/>
            <person name="Storesund J.E."/>
            <person name="Kallscheuer N."/>
            <person name="Luecker S."/>
            <person name="Lage O.M."/>
            <person name="Pohl T."/>
            <person name="Merkel B.J."/>
            <person name="Hornburger P."/>
            <person name="Mueller R.-W."/>
            <person name="Bruemmer F."/>
            <person name="Labrenz M."/>
            <person name="Spormann A.M."/>
            <person name="Op den Camp H."/>
            <person name="Overmann J."/>
            <person name="Amann R."/>
            <person name="Jetten M.S.M."/>
            <person name="Mascher T."/>
            <person name="Medema M.H."/>
            <person name="Devos D.P."/>
            <person name="Kaster A.-K."/>
            <person name="Ovreas L."/>
            <person name="Rohde M."/>
            <person name="Galperin M.Y."/>
            <person name="Jogler C."/>
        </authorList>
    </citation>
    <scope>NUCLEOTIDE SEQUENCE [LARGE SCALE GENOMIC DNA]</scope>
    <source>
        <strain evidence="2 3">Pan181</strain>
    </source>
</reference>
<dbReference type="InterPro" id="IPR036439">
    <property type="entry name" value="Dockerin_dom_sf"/>
</dbReference>
<evidence type="ECO:0000313" key="2">
    <source>
        <dbReference type="EMBL" id="QDU57551.1"/>
    </source>
</evidence>
<dbReference type="Pfam" id="PF00404">
    <property type="entry name" value="Dockerin_1"/>
    <property type="match status" value="1"/>
</dbReference>
<protein>
    <submittedName>
        <fullName evidence="2">PEP-CTERM motif protein</fullName>
    </submittedName>
</protein>
<dbReference type="EMBL" id="CP036278">
    <property type="protein sequence ID" value="QDU57551.1"/>
    <property type="molecule type" value="Genomic_DNA"/>
</dbReference>
<evidence type="ECO:0000313" key="3">
    <source>
        <dbReference type="Proteomes" id="UP000315750"/>
    </source>
</evidence>
<dbReference type="Gene3D" id="1.10.1330.10">
    <property type="entry name" value="Dockerin domain"/>
    <property type="match status" value="1"/>
</dbReference>
<organism evidence="2 3">
    <name type="scientific">Aeoliella mucimassa</name>
    <dbReference type="NCBI Taxonomy" id="2527972"/>
    <lineage>
        <taxon>Bacteria</taxon>
        <taxon>Pseudomonadati</taxon>
        <taxon>Planctomycetota</taxon>
        <taxon>Planctomycetia</taxon>
        <taxon>Pirellulales</taxon>
        <taxon>Lacipirellulaceae</taxon>
        <taxon>Aeoliella</taxon>
    </lineage>
</organism>
<dbReference type="AlphaFoldDB" id="A0A518AS52"/>
<gene>
    <name evidence="2" type="ORF">Pan181_37690</name>
</gene>
<dbReference type="NCBIfam" id="TIGR02595">
    <property type="entry name" value="PEP_CTERM"/>
    <property type="match status" value="1"/>
</dbReference>
<dbReference type="InterPro" id="IPR018247">
    <property type="entry name" value="EF_Hand_1_Ca_BS"/>
</dbReference>
<dbReference type="OrthoDB" id="286964at2"/>
<dbReference type="InterPro" id="IPR002105">
    <property type="entry name" value="Dockerin_1_rpt"/>
</dbReference>
<dbReference type="Pfam" id="PF07589">
    <property type="entry name" value="PEP-CTERM"/>
    <property type="match status" value="1"/>
</dbReference>
<keyword evidence="3" id="KW-1185">Reference proteome</keyword>
<accession>A0A518AS52</accession>
<dbReference type="InterPro" id="IPR013424">
    <property type="entry name" value="Ice-binding_C"/>
</dbReference>
<dbReference type="PROSITE" id="PS00018">
    <property type="entry name" value="EF_HAND_1"/>
    <property type="match status" value="1"/>
</dbReference>
<evidence type="ECO:0000259" key="1">
    <source>
        <dbReference type="Pfam" id="PF07589"/>
    </source>
</evidence>
<dbReference type="SUPFAM" id="SSF63446">
    <property type="entry name" value="Type I dockerin domain"/>
    <property type="match status" value="1"/>
</dbReference>
<proteinExistence type="predicted"/>
<sequence length="384" mass="41351">MDFRKDVLAVTLSVYSSQAIAVVIVDEDFESYASDAEFHNNWVGVAGTYSPGTQTEVEAQFQLTQLNDPNADFNGDSIINLADYTIWRDNLGATGASQAMGDANLDGTVDSTDYTAWKSSFGSGPPPTGQGNVVEHLINYSNTDSSAGPTKVPDGIVVYQQTLNPNNTVDGSVYPSETEPVVVGVDMFVDSGLQRNTLGLRNVYEGSGDLDLVELGLYNSEGRGFAMRAALWQGSSPGWQYFDFDPSYDLNEDGTVTQSEIRSEFGDAWHRWEATITATSITATVDLNRDGINNATGEPGVDATLVFDQETNAGFALNYGFNNLRFGGPSSLYTTAHTYFDNIYLEGPQDELTGGAVVANVPEPSTIVLLALAVGGIWIGRRRS</sequence>
<dbReference type="GO" id="GO:0004553">
    <property type="term" value="F:hydrolase activity, hydrolyzing O-glycosyl compounds"/>
    <property type="evidence" value="ECO:0007669"/>
    <property type="project" value="InterPro"/>
</dbReference>
<dbReference type="GO" id="GO:0000272">
    <property type="term" value="P:polysaccharide catabolic process"/>
    <property type="evidence" value="ECO:0007669"/>
    <property type="project" value="InterPro"/>
</dbReference>
<feature type="domain" description="Ice-binding protein C-terminal" evidence="1">
    <location>
        <begin position="361"/>
        <end position="383"/>
    </location>
</feature>
<dbReference type="KEGG" id="amuc:Pan181_37690"/>
<dbReference type="RefSeq" id="WP_145248793.1">
    <property type="nucleotide sequence ID" value="NZ_CP036278.1"/>
</dbReference>
<dbReference type="Proteomes" id="UP000315750">
    <property type="component" value="Chromosome"/>
</dbReference>
<name>A0A518AS52_9BACT</name>